<dbReference type="PANTHER" id="PTHR10695:SF46">
    <property type="entry name" value="BIFUNCTIONAL COENZYME A SYNTHASE-RELATED"/>
    <property type="match status" value="1"/>
</dbReference>
<dbReference type="EC" id="2.7.1.24" evidence="5 6"/>
<comment type="similarity">
    <text evidence="1 5">Belongs to the CoaE family.</text>
</comment>
<comment type="caution">
    <text evidence="7">The sequence shown here is derived from an EMBL/GenBank/DDBJ whole genome shotgun (WGS) entry which is preliminary data.</text>
</comment>
<dbReference type="PROSITE" id="PS51219">
    <property type="entry name" value="DPCK"/>
    <property type="match status" value="1"/>
</dbReference>
<feature type="binding site" evidence="5">
    <location>
        <begin position="24"/>
        <end position="29"/>
    </location>
    <ligand>
        <name>ATP</name>
        <dbReference type="ChEBI" id="CHEBI:30616"/>
    </ligand>
</feature>
<dbReference type="SUPFAM" id="SSF52540">
    <property type="entry name" value="P-loop containing nucleoside triphosphate hydrolases"/>
    <property type="match status" value="1"/>
</dbReference>
<dbReference type="PANTHER" id="PTHR10695">
    <property type="entry name" value="DEPHOSPHO-COA KINASE-RELATED"/>
    <property type="match status" value="1"/>
</dbReference>
<gene>
    <name evidence="5 7" type="primary">coaE</name>
    <name evidence="7" type="ORF">GCM10022279_21970</name>
</gene>
<keyword evidence="4 5" id="KW-0173">Coenzyme A biosynthesis</keyword>
<comment type="function">
    <text evidence="5">Catalyzes the phosphorylation of the 3'-hydroxyl group of dephosphocoenzyme A to form coenzyme A.</text>
</comment>
<evidence type="ECO:0000256" key="4">
    <source>
        <dbReference type="ARBA" id="ARBA00022993"/>
    </source>
</evidence>
<evidence type="ECO:0000256" key="1">
    <source>
        <dbReference type="ARBA" id="ARBA00009018"/>
    </source>
</evidence>
<dbReference type="InterPro" id="IPR027417">
    <property type="entry name" value="P-loop_NTPase"/>
</dbReference>
<dbReference type="CDD" id="cd02022">
    <property type="entry name" value="DPCK"/>
    <property type="match status" value="1"/>
</dbReference>
<evidence type="ECO:0000313" key="7">
    <source>
        <dbReference type="EMBL" id="GAA3997886.1"/>
    </source>
</evidence>
<keyword evidence="5 7" id="KW-0418">Kinase</keyword>
<dbReference type="RefSeq" id="WP_103044438.1">
    <property type="nucleotide sequence ID" value="NZ_BAABBP010000019.1"/>
</dbReference>
<comment type="catalytic activity">
    <reaction evidence="5">
        <text>3'-dephospho-CoA + ATP = ADP + CoA + H(+)</text>
        <dbReference type="Rhea" id="RHEA:18245"/>
        <dbReference type="ChEBI" id="CHEBI:15378"/>
        <dbReference type="ChEBI" id="CHEBI:30616"/>
        <dbReference type="ChEBI" id="CHEBI:57287"/>
        <dbReference type="ChEBI" id="CHEBI:57328"/>
        <dbReference type="ChEBI" id="CHEBI:456216"/>
        <dbReference type="EC" id="2.7.1.24"/>
    </reaction>
</comment>
<comment type="pathway">
    <text evidence="5">Cofactor biosynthesis; coenzyme A biosynthesis; CoA from (R)-pantothenate: step 5/5.</text>
</comment>
<evidence type="ECO:0000313" key="8">
    <source>
        <dbReference type="Proteomes" id="UP001501627"/>
    </source>
</evidence>
<evidence type="ECO:0000256" key="2">
    <source>
        <dbReference type="ARBA" id="ARBA00022741"/>
    </source>
</evidence>
<evidence type="ECO:0000256" key="5">
    <source>
        <dbReference type="HAMAP-Rule" id="MF_00376"/>
    </source>
</evidence>
<dbReference type="InterPro" id="IPR001977">
    <property type="entry name" value="Depp_CoAkinase"/>
</dbReference>
<dbReference type="HAMAP" id="MF_00376">
    <property type="entry name" value="Dephospho_CoA_kinase"/>
    <property type="match status" value="1"/>
</dbReference>
<dbReference type="GO" id="GO:0016301">
    <property type="term" value="F:kinase activity"/>
    <property type="evidence" value="ECO:0007669"/>
    <property type="project" value="UniProtKB-KW"/>
</dbReference>
<keyword evidence="5" id="KW-0963">Cytoplasm</keyword>
<proteinExistence type="inferred from homology"/>
<keyword evidence="5" id="KW-0808">Transferase</keyword>
<name>A0ABP7RIB4_9BURK</name>
<dbReference type="NCBIfam" id="TIGR00152">
    <property type="entry name" value="dephospho-CoA kinase"/>
    <property type="match status" value="1"/>
</dbReference>
<evidence type="ECO:0000256" key="6">
    <source>
        <dbReference type="NCBIfam" id="TIGR00152"/>
    </source>
</evidence>
<protein>
    <recommendedName>
        <fullName evidence="5 6">Dephospho-CoA kinase</fullName>
        <ecNumber evidence="5 6">2.7.1.24</ecNumber>
    </recommendedName>
    <alternativeName>
        <fullName evidence="5">Dephosphocoenzyme A kinase</fullName>
    </alternativeName>
</protein>
<dbReference type="EMBL" id="BAABBP010000019">
    <property type="protein sequence ID" value="GAA3997886.1"/>
    <property type="molecule type" value="Genomic_DNA"/>
</dbReference>
<dbReference type="Pfam" id="PF01121">
    <property type="entry name" value="CoaE"/>
    <property type="match status" value="1"/>
</dbReference>
<evidence type="ECO:0000256" key="3">
    <source>
        <dbReference type="ARBA" id="ARBA00022840"/>
    </source>
</evidence>
<accession>A0ABP7RIB4</accession>
<comment type="subcellular location">
    <subcellularLocation>
        <location evidence="5">Cytoplasm</location>
    </subcellularLocation>
</comment>
<dbReference type="Gene3D" id="3.40.50.300">
    <property type="entry name" value="P-loop containing nucleotide triphosphate hydrolases"/>
    <property type="match status" value="1"/>
</dbReference>
<reference evidence="8" key="1">
    <citation type="journal article" date="2019" name="Int. J. Syst. Evol. Microbiol.">
        <title>The Global Catalogue of Microorganisms (GCM) 10K type strain sequencing project: providing services to taxonomists for standard genome sequencing and annotation.</title>
        <authorList>
            <consortium name="The Broad Institute Genomics Platform"/>
            <consortium name="The Broad Institute Genome Sequencing Center for Infectious Disease"/>
            <person name="Wu L."/>
            <person name="Ma J."/>
        </authorList>
    </citation>
    <scope>NUCLEOTIDE SEQUENCE [LARGE SCALE GENOMIC DNA]</scope>
    <source>
        <strain evidence="8">JCM 17561</strain>
    </source>
</reference>
<keyword evidence="3 5" id="KW-0067">ATP-binding</keyword>
<sequence length="212" mass="22219">MATAHTASSQKRHSFHLGVTGGIGSGKSTFAALLARHGAAHVDADALSRATTAAGGSAIAAIRAQFGDDFIDAGGALDRERMRALVFAEPLARNRLQAIIHPLVGEAIARATAQAEHSGKRLIALDLPLLTESSHWPARLDAVLVVDCQESTQIERVRVRSGLQPQAVEAIMAAQSSRAVRCMAADWVVYNDGLSLQQLEALAAQVATSLGA</sequence>
<keyword evidence="8" id="KW-1185">Reference proteome</keyword>
<dbReference type="Proteomes" id="UP001501627">
    <property type="component" value="Unassembled WGS sequence"/>
</dbReference>
<organism evidence="7 8">
    <name type="scientific">Comamonas faecalis</name>
    <dbReference type="NCBI Taxonomy" id="1387849"/>
    <lineage>
        <taxon>Bacteria</taxon>
        <taxon>Pseudomonadati</taxon>
        <taxon>Pseudomonadota</taxon>
        <taxon>Betaproteobacteria</taxon>
        <taxon>Burkholderiales</taxon>
        <taxon>Comamonadaceae</taxon>
        <taxon>Comamonas</taxon>
    </lineage>
</organism>
<keyword evidence="2 5" id="KW-0547">Nucleotide-binding</keyword>